<dbReference type="Pfam" id="PF20439">
    <property type="entry name" value="SpoIVA_C"/>
    <property type="match status" value="1"/>
</dbReference>
<dbReference type="InterPro" id="IPR027417">
    <property type="entry name" value="P-loop_NTPase"/>
</dbReference>
<dbReference type="InterPro" id="IPR046841">
    <property type="entry name" value="SpoIVA_middle"/>
</dbReference>
<reference evidence="4" key="2">
    <citation type="journal article" date="2023" name="Biology">
        <title>Prokaryotic Life Associated with Coal-Fire Gas Vents Revealed by Metagenomics.</title>
        <authorList>
            <person name="Kadnikov V.V."/>
            <person name="Mardanov A.V."/>
            <person name="Beletsky A.V."/>
            <person name="Karnachuk O.V."/>
            <person name="Ravin N.V."/>
        </authorList>
    </citation>
    <scope>NUCLEOTIDE SEQUENCE</scope>
    <source>
        <strain evidence="4">Bu02</strain>
    </source>
</reference>
<dbReference type="PIRSF" id="PIRSF007466">
    <property type="entry name" value="SpoIVA"/>
    <property type="match status" value="1"/>
</dbReference>
<gene>
    <name evidence="4" type="primary">spoIVA</name>
    <name evidence="4" type="ORF">IMF26_01945</name>
</gene>
<evidence type="ECO:0000259" key="1">
    <source>
        <dbReference type="Pfam" id="PF09547"/>
    </source>
</evidence>
<dbReference type="KEGG" id="fcz:IMF26_01945"/>
<dbReference type="Gene3D" id="3.40.50.300">
    <property type="entry name" value="P-loop containing nucleotide triphosphate hydrolases"/>
    <property type="match status" value="1"/>
</dbReference>
<dbReference type="GO" id="GO:0016887">
    <property type="term" value="F:ATP hydrolysis activity"/>
    <property type="evidence" value="ECO:0007669"/>
    <property type="project" value="InterPro"/>
</dbReference>
<dbReference type="InterPro" id="IPR046842">
    <property type="entry name" value="SpoIVA_ATPase"/>
</dbReference>
<dbReference type="InterPro" id="IPR046840">
    <property type="entry name" value="SpoIVA_C"/>
</dbReference>
<accession>A0AAT9LCP1</accession>
<dbReference type="GO" id="GO:0043934">
    <property type="term" value="P:sporulation"/>
    <property type="evidence" value="ECO:0007669"/>
    <property type="project" value="InterPro"/>
</dbReference>
<evidence type="ECO:0000259" key="3">
    <source>
        <dbReference type="Pfam" id="PF20439"/>
    </source>
</evidence>
<feature type="domain" description="Stage IV sporulation protein A middle" evidence="2">
    <location>
        <begin position="238"/>
        <end position="416"/>
    </location>
</feature>
<protein>
    <submittedName>
        <fullName evidence="4">Stage IV sporulation protein A</fullName>
    </submittedName>
</protein>
<dbReference type="GO" id="GO:0005524">
    <property type="term" value="F:ATP binding"/>
    <property type="evidence" value="ECO:0007669"/>
    <property type="project" value="InterPro"/>
</dbReference>
<dbReference type="Pfam" id="PF20438">
    <property type="entry name" value="SpoIVA_middle"/>
    <property type="match status" value="1"/>
</dbReference>
<feature type="domain" description="Sporulation stage IV protein A C-terminal" evidence="3">
    <location>
        <begin position="417"/>
        <end position="492"/>
    </location>
</feature>
<dbReference type="EMBL" id="CP062796">
    <property type="protein sequence ID" value="QUL98862.1"/>
    <property type="molecule type" value="Genomic_DNA"/>
</dbReference>
<dbReference type="NCBIfam" id="TIGR02836">
    <property type="entry name" value="spore_IV_A"/>
    <property type="match status" value="1"/>
</dbReference>
<dbReference type="AlphaFoldDB" id="A0AAT9LCP1"/>
<name>A0AAT9LCP1_9FIRM</name>
<evidence type="ECO:0000259" key="2">
    <source>
        <dbReference type="Pfam" id="PF20438"/>
    </source>
</evidence>
<feature type="domain" description="Stage IV sporulation protein A ATPase" evidence="1">
    <location>
        <begin position="1"/>
        <end position="237"/>
    </location>
</feature>
<dbReference type="Pfam" id="PF09547">
    <property type="entry name" value="SpoIVA_ATPase"/>
    <property type="match status" value="1"/>
</dbReference>
<evidence type="ECO:0000313" key="4">
    <source>
        <dbReference type="EMBL" id="QUL98862.1"/>
    </source>
</evidence>
<reference evidence="4" key="1">
    <citation type="submission" date="2020-10" db="EMBL/GenBank/DDBJ databases">
        <authorList>
            <person name="Kadnikov V."/>
            <person name="Beletsky A.V."/>
            <person name="Mardanov A.V."/>
            <person name="Karnachuk O.V."/>
            <person name="Ravin N.V."/>
        </authorList>
    </citation>
    <scope>NUCLEOTIDE SEQUENCE</scope>
    <source>
        <strain evidence="4">Bu02</strain>
    </source>
</reference>
<proteinExistence type="predicted"/>
<dbReference type="SUPFAM" id="SSF52540">
    <property type="entry name" value="P-loop containing nucleoside triphosphate hydrolases"/>
    <property type="match status" value="1"/>
</dbReference>
<organism evidence="4">
    <name type="scientific">Candidatus Fermentithermobacillus carboniphilus</name>
    <dbReference type="NCBI Taxonomy" id="3085328"/>
    <lineage>
        <taxon>Bacteria</taxon>
        <taxon>Bacillati</taxon>
        <taxon>Bacillota</taxon>
        <taxon>Candidatus Fermentithermobacillia</taxon>
        <taxon>Candidatus Fermentithermobacillales</taxon>
        <taxon>Candidatus Fermentithermobacillaceae</taxon>
        <taxon>Candidatus Fermentithermobacillus</taxon>
    </lineage>
</organism>
<sequence length="492" mass="55054">MEKFDIFRDIAERTGGDIYIGVVGPMRVGKSTFIRRFMELFVLPNITELYDRQRTIDAMPQAGAGKTIMTVEPKFVPEEAVPIDLKESLSLNVRVIDCTGYPVEGAQGYTEGQEPRMVRTPWFEEPIPFSEAAEIGTEKVIADHSTIGIVVTTDGSIVDIPRENYVEPERKVVQKLLQLGKPFVIVLNSKDPYSKEVSDLATEMEEEYQVPVIPANCLELTHDDIVLVMEQVLYEFPVKEMTVRIPRWVQMLSSSHWLKSSLEANIKEAVNSVKRVRDIDACVMKLGAAEYVAKVDVEKVNMSDGTASLSLETTEDAFLKVAGEKAGTTLVDKGDLLNLLSNLVVAKRTYDKFELALRELEETGYGIVEPSLDDMQFEEPEMVRQGKNYGVRLRAKGPAIHLIKTEVETEVSPIIGSEEQGQELVSYLMEKFEDDPKKIWSTDLFGKSLHDIVLEGVSGKLERMPENARAKMQETLSRVVNEGSGGLICIIL</sequence>
<dbReference type="InterPro" id="IPR014201">
    <property type="entry name" value="Spore_IV_A"/>
</dbReference>